<organism evidence="1 2">
    <name type="scientific">Massiliimalia timonensis</name>
    <dbReference type="NCBI Taxonomy" id="1987501"/>
    <lineage>
        <taxon>Bacteria</taxon>
        <taxon>Bacillati</taxon>
        <taxon>Bacillota</taxon>
        <taxon>Clostridia</taxon>
        <taxon>Eubacteriales</taxon>
        <taxon>Oscillospiraceae</taxon>
        <taxon>Massiliimalia</taxon>
    </lineage>
</organism>
<evidence type="ECO:0000313" key="2">
    <source>
        <dbReference type="Proteomes" id="UP000632659"/>
    </source>
</evidence>
<accession>A0A8J6NZA7</accession>
<proteinExistence type="predicted"/>
<dbReference type="AlphaFoldDB" id="A0A8J6NZA7"/>
<reference evidence="1" key="1">
    <citation type="submission" date="2020-08" db="EMBL/GenBank/DDBJ databases">
        <title>Genome public.</title>
        <authorList>
            <person name="Liu C."/>
            <person name="Sun Q."/>
        </authorList>
    </citation>
    <scope>NUCLEOTIDE SEQUENCE</scope>
    <source>
        <strain evidence="1">NSJ-15</strain>
    </source>
</reference>
<comment type="caution">
    <text evidence="1">The sequence shown here is derived from an EMBL/GenBank/DDBJ whole genome shotgun (WGS) entry which is preliminary data.</text>
</comment>
<dbReference type="RefSeq" id="WP_187536212.1">
    <property type="nucleotide sequence ID" value="NZ_JACRTL010000001.1"/>
</dbReference>
<sequence length="162" mass="18725">MGSFQRICRLLKDTGFYKLRGNSLVEAEMKAYASVLEELSTQLERILEYCFLDSPDNLRLSYFEDLFGLAIDPQDDEQTKLDKIQQMKKRLQVRNTDFSKAAVTEQLRMGGFTADLTEDPDSREVQVVITRDRGYCSTKADKEMWIRNAMPCHATPKIIEKI</sequence>
<evidence type="ECO:0000313" key="1">
    <source>
        <dbReference type="EMBL" id="MBC8610056.1"/>
    </source>
</evidence>
<protein>
    <submittedName>
        <fullName evidence="1">Uncharacterized protein</fullName>
    </submittedName>
</protein>
<dbReference type="EMBL" id="JACRTL010000001">
    <property type="protein sequence ID" value="MBC8610056.1"/>
    <property type="molecule type" value="Genomic_DNA"/>
</dbReference>
<name>A0A8J6NZA7_9FIRM</name>
<keyword evidence="2" id="KW-1185">Reference proteome</keyword>
<dbReference type="Proteomes" id="UP000632659">
    <property type="component" value="Unassembled WGS sequence"/>
</dbReference>
<gene>
    <name evidence="1" type="ORF">H8702_02825</name>
</gene>